<dbReference type="RefSeq" id="XP_064771087.1">
    <property type="nucleotide sequence ID" value="XM_064911729.1"/>
</dbReference>
<dbReference type="GeneID" id="90037241"/>
<dbReference type="InterPro" id="IPR046341">
    <property type="entry name" value="SET_dom_sf"/>
</dbReference>
<dbReference type="CDD" id="cd10519">
    <property type="entry name" value="SET_EZH"/>
    <property type="match status" value="1"/>
</dbReference>
<feature type="domain" description="SET" evidence="8">
    <location>
        <begin position="565"/>
        <end position="681"/>
    </location>
</feature>
<evidence type="ECO:0000259" key="9">
    <source>
        <dbReference type="PROSITE" id="PS51633"/>
    </source>
</evidence>
<keyword evidence="2" id="KW-0808">Transferase</keyword>
<evidence type="ECO:0000313" key="10">
    <source>
        <dbReference type="EMBL" id="KAK7208054.1"/>
    </source>
</evidence>
<reference evidence="10 11" key="1">
    <citation type="submission" date="2024-03" db="EMBL/GenBank/DDBJ databases">
        <title>Genome-scale model development and genomic sequencing of the oleaginous clade Lipomyces.</title>
        <authorList>
            <consortium name="Lawrence Berkeley National Laboratory"/>
            <person name="Czajka J.J."/>
            <person name="Han Y."/>
            <person name="Kim J."/>
            <person name="Mondo S.J."/>
            <person name="Hofstad B.A."/>
            <person name="Robles A."/>
            <person name="Haridas S."/>
            <person name="Riley R."/>
            <person name="LaButti K."/>
            <person name="Pangilinan J."/>
            <person name="Andreopoulos W."/>
            <person name="Lipzen A."/>
            <person name="Yan J."/>
            <person name="Wang M."/>
            <person name="Ng V."/>
            <person name="Grigoriev I.V."/>
            <person name="Spatafora J.W."/>
            <person name="Magnuson J.K."/>
            <person name="Baker S.E."/>
            <person name="Pomraning K.R."/>
        </authorList>
    </citation>
    <scope>NUCLEOTIDE SEQUENCE [LARGE SCALE GENOMIC DNA]</scope>
    <source>
        <strain evidence="10 11">Phaff 52-87</strain>
    </source>
</reference>
<dbReference type="Pfam" id="PF18264">
    <property type="entry name" value="preSET_CXC"/>
    <property type="match status" value="1"/>
</dbReference>
<dbReference type="SMART" id="SM00317">
    <property type="entry name" value="SET"/>
    <property type="match status" value="1"/>
</dbReference>
<sequence>MADQHSFEFQEKAIRREVRLYTIQIRQEHECLASDLLKTSRASAQRAARKIAKSGKPKARGVGDFTPRVPESSRSGSFKFTVESYPKQYYTPPIKKQITESGITIPLVEPLPLYKDFTSLSTCVHVEDDEVLRYWPYFGENGEEAGLNLEEMFEDRTETQAELLRRENSQFLSSRFFEFVANYGLTKQNLVSFYVYNIGSNHIAHKAVLPDTDSFEIDEKKRKLFEEYIKKLDNKLAWRVDLFCRIFKEVTRTSVWEILNLFPASYFIEDKRTALRSSQTSSAYNLDSYSSLLCALCFMHECPWHKSLYVTSCSDGNVKTTSNMPLCNIVNKTTSTRNILPDGISCSPECFLNDPQNTRQSLVKASKWSDEDIALVKMTGKVMLQNSRTSCLLTTIFNKPCREINQKLIELKLTPSHIQEYHKDVASYASVESITAQIFGKRKRKAPTGYPEDCSMSGNHLKRVDLNPCMHSGPCDADCACVDGKVFCEKACGCPPSCPRRYRGCRCTTSRCRTAACECFKWNRECDPDLCRSCGADEILDPKNRDIVENKRYCKNVNLQRGLGKRVIAGPSNVSGWGLFIGEDMKQDEYLGEYKGESISQDEAERRGKIYDKRGVSFLFESTKEQCIDATRAGNKLRFINHSRQNPNCFARIVFVNGVHRIAFFARRRIKEGEELFIDYGYNNKTMKFVPLEYGKTSRN</sequence>
<dbReference type="InterPro" id="IPR041355">
    <property type="entry name" value="Pre-SET_CXC"/>
</dbReference>
<feature type="domain" description="CXC" evidence="9">
    <location>
        <begin position="443"/>
        <end position="551"/>
    </location>
</feature>
<dbReference type="PROSITE" id="PS51633">
    <property type="entry name" value="CXC"/>
    <property type="match status" value="1"/>
</dbReference>
<evidence type="ECO:0000256" key="6">
    <source>
        <dbReference type="ARBA" id="ARBA00048568"/>
    </source>
</evidence>
<dbReference type="SMART" id="SM01114">
    <property type="entry name" value="CXC"/>
    <property type="match status" value="1"/>
</dbReference>
<dbReference type="PANTHER" id="PTHR45747">
    <property type="entry name" value="HISTONE-LYSINE N-METHYLTRANSFERASE E(Z)"/>
    <property type="match status" value="1"/>
</dbReference>
<evidence type="ECO:0000256" key="4">
    <source>
        <dbReference type="ARBA" id="ARBA00023015"/>
    </source>
</evidence>
<evidence type="ECO:0000256" key="2">
    <source>
        <dbReference type="ARBA" id="ARBA00022679"/>
    </source>
</evidence>
<accession>A0ABR1FDW8</accession>
<feature type="region of interest" description="Disordered" evidence="7">
    <location>
        <begin position="51"/>
        <end position="70"/>
    </location>
</feature>
<dbReference type="InterPro" id="IPR026489">
    <property type="entry name" value="CXC_dom"/>
</dbReference>
<keyword evidence="5" id="KW-0804">Transcription</keyword>
<evidence type="ECO:0000256" key="1">
    <source>
        <dbReference type="ARBA" id="ARBA00022603"/>
    </source>
</evidence>
<dbReference type="EMBL" id="JBBJBU010000001">
    <property type="protein sequence ID" value="KAK7208054.1"/>
    <property type="molecule type" value="Genomic_DNA"/>
</dbReference>
<dbReference type="Proteomes" id="UP001498771">
    <property type="component" value="Unassembled WGS sequence"/>
</dbReference>
<gene>
    <name evidence="10" type="ORF">BZA70DRAFT_272803</name>
</gene>
<dbReference type="Gene3D" id="2.170.270.10">
    <property type="entry name" value="SET domain"/>
    <property type="match status" value="1"/>
</dbReference>
<dbReference type="SUPFAM" id="SSF82199">
    <property type="entry name" value="SET domain"/>
    <property type="match status" value="1"/>
</dbReference>
<dbReference type="Pfam" id="PF00856">
    <property type="entry name" value="SET"/>
    <property type="match status" value="1"/>
</dbReference>
<keyword evidence="3" id="KW-0949">S-adenosyl-L-methionine</keyword>
<protein>
    <recommendedName>
        <fullName evidence="12">[Histone H3]-lysine(27) N-trimethyltransferase</fullName>
    </recommendedName>
</protein>
<evidence type="ECO:0000313" key="11">
    <source>
        <dbReference type="Proteomes" id="UP001498771"/>
    </source>
</evidence>
<proteinExistence type="predicted"/>
<evidence type="ECO:0000256" key="5">
    <source>
        <dbReference type="ARBA" id="ARBA00023163"/>
    </source>
</evidence>
<evidence type="ECO:0000259" key="8">
    <source>
        <dbReference type="PROSITE" id="PS50280"/>
    </source>
</evidence>
<keyword evidence="1" id="KW-0489">Methyltransferase</keyword>
<dbReference type="PANTHER" id="PTHR45747:SF4">
    <property type="entry name" value="HISTONE-LYSINE N-METHYLTRANSFERASE E(Z)"/>
    <property type="match status" value="1"/>
</dbReference>
<comment type="caution">
    <text evidence="10">The sequence shown here is derived from an EMBL/GenBank/DDBJ whole genome shotgun (WGS) entry which is preliminary data.</text>
</comment>
<dbReference type="InterPro" id="IPR045318">
    <property type="entry name" value="EZH1/2-like"/>
</dbReference>
<evidence type="ECO:0008006" key="12">
    <source>
        <dbReference type="Google" id="ProtNLM"/>
    </source>
</evidence>
<comment type="catalytic activity">
    <reaction evidence="6">
        <text>L-lysyl(27)-[histone H3] + 3 S-adenosyl-L-methionine = N(6),N(6),N(6)-trimethyl-L-lysyl(27)-[histone H3] + 3 S-adenosyl-L-homocysteine + 3 H(+)</text>
        <dbReference type="Rhea" id="RHEA:60292"/>
        <dbReference type="Rhea" id="RHEA-COMP:15535"/>
        <dbReference type="Rhea" id="RHEA-COMP:15548"/>
        <dbReference type="ChEBI" id="CHEBI:15378"/>
        <dbReference type="ChEBI" id="CHEBI:29969"/>
        <dbReference type="ChEBI" id="CHEBI:57856"/>
        <dbReference type="ChEBI" id="CHEBI:59789"/>
        <dbReference type="ChEBI" id="CHEBI:61961"/>
        <dbReference type="EC" id="2.1.1.356"/>
    </reaction>
</comment>
<dbReference type="PROSITE" id="PS50280">
    <property type="entry name" value="SET"/>
    <property type="match status" value="1"/>
</dbReference>
<evidence type="ECO:0000256" key="7">
    <source>
        <dbReference type="SAM" id="MobiDB-lite"/>
    </source>
</evidence>
<dbReference type="InterPro" id="IPR033467">
    <property type="entry name" value="Tesmin/TSO1-like_CXC"/>
</dbReference>
<keyword evidence="11" id="KW-1185">Reference proteome</keyword>
<organism evidence="10 11">
    <name type="scientific">Myxozyma melibiosi</name>
    <dbReference type="NCBI Taxonomy" id="54550"/>
    <lineage>
        <taxon>Eukaryota</taxon>
        <taxon>Fungi</taxon>
        <taxon>Dikarya</taxon>
        <taxon>Ascomycota</taxon>
        <taxon>Saccharomycotina</taxon>
        <taxon>Lipomycetes</taxon>
        <taxon>Lipomycetales</taxon>
        <taxon>Lipomycetaceae</taxon>
        <taxon>Myxozyma</taxon>
    </lineage>
</organism>
<name>A0ABR1FDW8_9ASCO</name>
<keyword evidence="4" id="KW-0805">Transcription regulation</keyword>
<dbReference type="InterPro" id="IPR001214">
    <property type="entry name" value="SET_dom"/>
</dbReference>
<evidence type="ECO:0000256" key="3">
    <source>
        <dbReference type="ARBA" id="ARBA00022691"/>
    </source>
</evidence>